<dbReference type="InterPro" id="IPR036291">
    <property type="entry name" value="NAD(P)-bd_dom_sf"/>
</dbReference>
<proteinExistence type="predicted"/>
<evidence type="ECO:0000313" key="4">
    <source>
        <dbReference type="Proteomes" id="UP000260773"/>
    </source>
</evidence>
<protein>
    <submittedName>
        <fullName evidence="3">Xanthine dehydrogenase</fullName>
    </submittedName>
</protein>
<dbReference type="Gene3D" id="3.40.50.720">
    <property type="entry name" value="NAD(P)-binding Rossmann-like Domain"/>
    <property type="match status" value="1"/>
</dbReference>
<dbReference type="RefSeq" id="WP_117529264.1">
    <property type="nucleotide sequence ID" value="NZ_JAJCNA010000001.1"/>
</dbReference>
<dbReference type="InterPro" id="IPR003777">
    <property type="entry name" value="XdhC_CoxI"/>
</dbReference>
<organism evidence="3 4">
    <name type="scientific">Coprococcus catus</name>
    <dbReference type="NCBI Taxonomy" id="116085"/>
    <lineage>
        <taxon>Bacteria</taxon>
        <taxon>Bacillati</taxon>
        <taxon>Bacillota</taxon>
        <taxon>Clostridia</taxon>
        <taxon>Lachnospirales</taxon>
        <taxon>Lachnospiraceae</taxon>
        <taxon>Coprococcus</taxon>
    </lineage>
</organism>
<dbReference type="InterPro" id="IPR027051">
    <property type="entry name" value="XdhC_Rossmann_dom"/>
</dbReference>
<sequence length="367" mass="40784">MKEQVLNEIVKFDSTAEYYQQLEKSILGNQSCYEATVVDGELLGMKVLVEGKHPVGLYLPNATDERRQKAEQMILDYVADPDYFERYMSIGPTANDHFVFMEKVGSGKQMVICGAGHVSIALLRLAKMVGFKVTVIDDRPVFCNKAREAGADEVICEPFRQALERMDDHQEPYFIIVTRGHQYDVDCMHVILGKRHSYIGMMGSKVRVKNLKAGLLEEGYDAALLDSVHMPIGLKIGAMTPEEIAVSIIAEVIECRRTQKEKYCYSSEMQQMLSQPEEGVRMALATIIVKKGCGPREAGTKMIILEDGRIIGTIGGGCAEAEVISKARYCIRENICLMEHVDMTGREAAENGLVCGGVMDILIQPLS</sequence>
<feature type="domain" description="XdhC- CoxI" evidence="1">
    <location>
        <begin position="277"/>
        <end position="334"/>
    </location>
</feature>
<dbReference type="Pfam" id="PF13478">
    <property type="entry name" value="XdhC_C"/>
    <property type="match status" value="1"/>
</dbReference>
<gene>
    <name evidence="3" type="ORF">DW070_17070</name>
</gene>
<evidence type="ECO:0000259" key="1">
    <source>
        <dbReference type="Pfam" id="PF02625"/>
    </source>
</evidence>
<dbReference type="EMBL" id="QVEP01000089">
    <property type="protein sequence ID" value="RGB71710.1"/>
    <property type="molecule type" value="Genomic_DNA"/>
</dbReference>
<dbReference type="Pfam" id="PF02625">
    <property type="entry name" value="XdhC_CoxI"/>
    <property type="match status" value="1"/>
</dbReference>
<dbReference type="InterPro" id="IPR052698">
    <property type="entry name" value="MoCofactor_Util/Proc"/>
</dbReference>
<dbReference type="AlphaFoldDB" id="A0A3E2TAS0"/>
<dbReference type="Proteomes" id="UP000260773">
    <property type="component" value="Unassembled WGS sequence"/>
</dbReference>
<accession>A0A3E2TAS0</accession>
<evidence type="ECO:0000313" key="3">
    <source>
        <dbReference type="EMBL" id="RGB71710.1"/>
    </source>
</evidence>
<evidence type="ECO:0000259" key="2">
    <source>
        <dbReference type="Pfam" id="PF13478"/>
    </source>
</evidence>
<feature type="domain" description="XdhC Rossmann" evidence="2">
    <location>
        <begin position="110"/>
        <end position="252"/>
    </location>
</feature>
<dbReference type="SUPFAM" id="SSF51735">
    <property type="entry name" value="NAD(P)-binding Rossmann-fold domains"/>
    <property type="match status" value="1"/>
</dbReference>
<name>A0A3E2TAS0_9FIRM</name>
<dbReference type="PANTHER" id="PTHR30388:SF6">
    <property type="entry name" value="XANTHINE DEHYDROGENASE SUBUNIT A-RELATED"/>
    <property type="match status" value="1"/>
</dbReference>
<dbReference type="PANTHER" id="PTHR30388">
    <property type="entry name" value="ALDEHYDE OXIDOREDUCTASE MOLYBDENUM COFACTOR ASSEMBLY PROTEIN"/>
    <property type="match status" value="1"/>
</dbReference>
<reference evidence="3 4" key="1">
    <citation type="submission" date="2018-08" db="EMBL/GenBank/DDBJ databases">
        <title>A genome reference for cultivated species of the human gut microbiota.</title>
        <authorList>
            <person name="Zou Y."/>
            <person name="Xue W."/>
            <person name="Luo G."/>
        </authorList>
    </citation>
    <scope>NUCLEOTIDE SEQUENCE [LARGE SCALE GENOMIC DNA]</scope>
    <source>
        <strain evidence="3 4">AF45-17</strain>
    </source>
</reference>
<comment type="caution">
    <text evidence="3">The sequence shown here is derived from an EMBL/GenBank/DDBJ whole genome shotgun (WGS) entry which is preliminary data.</text>
</comment>